<feature type="transmembrane region" description="Helical" evidence="2">
    <location>
        <begin position="219"/>
        <end position="239"/>
    </location>
</feature>
<dbReference type="RefSeq" id="XP_002550137.1">
    <property type="nucleotide sequence ID" value="XM_002550091.1"/>
</dbReference>
<keyword evidence="2" id="KW-0812">Transmembrane</keyword>
<dbReference type="AlphaFoldDB" id="C5MEE2"/>
<proteinExistence type="predicted"/>
<dbReference type="VEuPathDB" id="FungiDB:CTRG_04435"/>
<accession>C5MEE2</accession>
<feature type="transmembrane region" description="Helical" evidence="2">
    <location>
        <begin position="70"/>
        <end position="94"/>
    </location>
</feature>
<dbReference type="EMBL" id="GG692400">
    <property type="protein sequence ID" value="EER31652.1"/>
    <property type="molecule type" value="Genomic_DNA"/>
</dbReference>
<evidence type="ECO:0000313" key="3">
    <source>
        <dbReference type="EMBL" id="EER31652.1"/>
    </source>
</evidence>
<dbReference type="Proteomes" id="UP000002037">
    <property type="component" value="Unassembled WGS sequence"/>
</dbReference>
<keyword evidence="2" id="KW-1133">Transmembrane helix</keyword>
<reference evidence="3 4" key="1">
    <citation type="journal article" date="2009" name="Nature">
        <title>Evolution of pathogenicity and sexual reproduction in eight Candida genomes.</title>
        <authorList>
            <person name="Butler G."/>
            <person name="Rasmussen M.D."/>
            <person name="Lin M.F."/>
            <person name="Santos M.A."/>
            <person name="Sakthikumar S."/>
            <person name="Munro C.A."/>
            <person name="Rheinbay E."/>
            <person name="Grabherr M."/>
            <person name="Forche A."/>
            <person name="Reedy J.L."/>
            <person name="Agrafioti I."/>
            <person name="Arnaud M.B."/>
            <person name="Bates S."/>
            <person name="Brown A.J."/>
            <person name="Brunke S."/>
            <person name="Costanzo M.C."/>
            <person name="Fitzpatrick D.A."/>
            <person name="de Groot P.W."/>
            <person name="Harris D."/>
            <person name="Hoyer L.L."/>
            <person name="Hube B."/>
            <person name="Klis F.M."/>
            <person name="Kodira C."/>
            <person name="Lennard N."/>
            <person name="Logue M.E."/>
            <person name="Martin R."/>
            <person name="Neiman A.M."/>
            <person name="Nikolaou E."/>
            <person name="Quail M.A."/>
            <person name="Quinn J."/>
            <person name="Santos M.C."/>
            <person name="Schmitzberger F.F."/>
            <person name="Sherlock G."/>
            <person name="Shah P."/>
            <person name="Silverstein K.A."/>
            <person name="Skrzypek M.S."/>
            <person name="Soll D."/>
            <person name="Staggs R."/>
            <person name="Stansfield I."/>
            <person name="Stumpf M.P."/>
            <person name="Sudbery P.E."/>
            <person name="Srikantha T."/>
            <person name="Zeng Q."/>
            <person name="Berman J."/>
            <person name="Berriman M."/>
            <person name="Heitman J."/>
            <person name="Gow N.A."/>
            <person name="Lorenz M.C."/>
            <person name="Birren B.W."/>
            <person name="Kellis M."/>
            <person name="Cuomo C.A."/>
        </authorList>
    </citation>
    <scope>NUCLEOTIDE SEQUENCE [LARGE SCALE GENOMIC DNA]</scope>
    <source>
        <strain evidence="4">ATCC MYA-3404 / T1</strain>
    </source>
</reference>
<evidence type="ECO:0000256" key="1">
    <source>
        <dbReference type="SAM" id="MobiDB-lite"/>
    </source>
</evidence>
<dbReference type="OrthoDB" id="4083114at2759"/>
<keyword evidence="4" id="KW-1185">Reference proteome</keyword>
<protein>
    <submittedName>
        <fullName evidence="3">Uncharacterized protein</fullName>
    </submittedName>
</protein>
<organism evidence="3 4">
    <name type="scientific">Candida tropicalis (strain ATCC MYA-3404 / T1)</name>
    <name type="common">Yeast</name>
    <dbReference type="NCBI Taxonomy" id="294747"/>
    <lineage>
        <taxon>Eukaryota</taxon>
        <taxon>Fungi</taxon>
        <taxon>Dikarya</taxon>
        <taxon>Ascomycota</taxon>
        <taxon>Saccharomycotina</taxon>
        <taxon>Pichiomycetes</taxon>
        <taxon>Debaryomycetaceae</taxon>
        <taxon>Candida/Lodderomyces clade</taxon>
        <taxon>Candida</taxon>
    </lineage>
</organism>
<feature type="region of interest" description="Disordered" evidence="1">
    <location>
        <begin position="21"/>
        <end position="40"/>
    </location>
</feature>
<sequence>MNRFNLPGSFYIEPNSSNTIIASRGGGSSSTSTSTSISNNETQQKIQFEISQLIHQKTKNQYDLLSHLEFLSYMIIFYQFMKYCHLACLIPLILHLSLQMILNSKLITHNDEYPQIIALIMGNNNDDDNNNNEEGEDDSESRNRVYHTFVHNYCYFLYMKTIFVLIYHTLFICAWVISIVNSGQLDKLQHGTWWLISFIGEETPNVSPSTPYFTKLYKLGLFQLLFTDLLILFIQLSLYQSIFKQSDAFHIERRLDEKEVYIIRKDSHSQIVVDDGSVKVDDEGIPTVLKIRLYDCFETDAYQ</sequence>
<dbReference type="eggNOG" id="ENOG502RPZ5">
    <property type="taxonomic scope" value="Eukaryota"/>
</dbReference>
<feature type="compositionally biased region" description="Low complexity" evidence="1">
    <location>
        <begin position="21"/>
        <end position="38"/>
    </location>
</feature>
<keyword evidence="2" id="KW-0472">Membrane</keyword>
<dbReference type="KEGG" id="ctp:CTRG_04435"/>
<evidence type="ECO:0000313" key="4">
    <source>
        <dbReference type="Proteomes" id="UP000002037"/>
    </source>
</evidence>
<dbReference type="HOGENOM" id="CLU_921408_0_0_1"/>
<feature type="transmembrane region" description="Helical" evidence="2">
    <location>
        <begin position="153"/>
        <end position="177"/>
    </location>
</feature>
<name>C5MEE2_CANTT</name>
<dbReference type="GeneID" id="8298668"/>
<evidence type="ECO:0000256" key="2">
    <source>
        <dbReference type="SAM" id="Phobius"/>
    </source>
</evidence>
<gene>
    <name evidence="3" type="ORF">CTRG_04435</name>
</gene>